<comment type="catalytic activity">
    <reaction evidence="1 8">
        <text>Cleavage of hydrophobic, N-terminal signal or leader sequences from secreted and periplasmic proteins.</text>
        <dbReference type="EC" id="3.4.21.89"/>
    </reaction>
</comment>
<dbReference type="InterPro" id="IPR019756">
    <property type="entry name" value="Pept_S26A_signal_pept_1_Ser-AS"/>
</dbReference>
<dbReference type="GO" id="GO:0016020">
    <property type="term" value="C:membrane"/>
    <property type="evidence" value="ECO:0007669"/>
    <property type="project" value="UniProtKB-SubCell"/>
</dbReference>
<comment type="similarity">
    <text evidence="2 9">Belongs to the peptidase S26 family.</text>
</comment>
<dbReference type="OrthoDB" id="9815782at2"/>
<dbReference type="PANTHER" id="PTHR43390">
    <property type="entry name" value="SIGNAL PEPTIDASE I"/>
    <property type="match status" value="1"/>
</dbReference>
<keyword evidence="12" id="KW-1185">Reference proteome</keyword>
<accession>A0A1E7RFV6</accession>
<protein>
    <recommendedName>
        <fullName evidence="4 8">Signal peptidase I</fullName>
        <ecNumber evidence="3 8">3.4.21.89</ecNumber>
    </recommendedName>
</protein>
<feature type="transmembrane region" description="Helical" evidence="8">
    <location>
        <begin position="6"/>
        <end position="27"/>
    </location>
</feature>
<evidence type="ECO:0000313" key="12">
    <source>
        <dbReference type="Proteomes" id="UP000185895"/>
    </source>
</evidence>
<reference evidence="11 12" key="1">
    <citation type="submission" date="2016-09" db="EMBL/GenBank/DDBJ databases">
        <authorList>
            <person name="Capua I."/>
            <person name="De Benedictis P."/>
            <person name="Joannis T."/>
            <person name="Lombin L.H."/>
            <person name="Cattoli G."/>
        </authorList>
    </citation>
    <scope>NUCLEOTIDE SEQUENCE [LARGE SCALE GENOMIC DNA]</scope>
    <source>
        <strain evidence="11 12">ANC 4671</strain>
    </source>
</reference>
<dbReference type="Gene3D" id="2.10.109.10">
    <property type="entry name" value="Umud Fragment, subunit A"/>
    <property type="match status" value="2"/>
</dbReference>
<evidence type="ECO:0000256" key="3">
    <source>
        <dbReference type="ARBA" id="ARBA00013208"/>
    </source>
</evidence>
<evidence type="ECO:0000256" key="6">
    <source>
        <dbReference type="ARBA" id="ARBA00022801"/>
    </source>
</evidence>
<organism evidence="11 12">
    <name type="scientific">Acinetobacter qingfengensis</name>
    <dbReference type="NCBI Taxonomy" id="1262585"/>
    <lineage>
        <taxon>Bacteria</taxon>
        <taxon>Pseudomonadati</taxon>
        <taxon>Pseudomonadota</taxon>
        <taxon>Gammaproteobacteria</taxon>
        <taxon>Moraxellales</taxon>
        <taxon>Moraxellaceae</taxon>
        <taxon>Acinetobacter</taxon>
    </lineage>
</organism>
<evidence type="ECO:0000256" key="9">
    <source>
        <dbReference type="RuleBase" id="RU362042"/>
    </source>
</evidence>
<sequence>MDFDFNWILVPATLIFFFIWLLDKLVFKQNTQLKQKKQAVVQADQQVIQAQQHFEQLKAKYPEKVIADSVPQADDPAEIIQARDQLGQIKVRAAQAHNDLNVHKTNPLINWAYDFWPVLAVVLVLRSFFYEPFNIPSESMNPTLETGDFILVQKYAYGIRLPLLNNKIIHTSEPENGDVIVFRYPENPSISYIKRVIGVPGDKIVFQNGVLYINGEKQPYQLGSQVSLPVKLESVSGQAESINVQAQQWVVNIGQHRFLTQYIKPEQTAVDAQQYIQNYQAQSSLPLSLNQNWQVTVPQGQYFAMGDNRDQSADSRYWGFVPEANLTGKATYIWMHKDPGLHLPSFKRNGSIP</sequence>
<keyword evidence="5 8" id="KW-0645">Protease</keyword>
<feature type="active site" evidence="7">
    <location>
        <position position="139"/>
    </location>
</feature>
<dbReference type="CDD" id="cd06530">
    <property type="entry name" value="S26_SPase_I"/>
    <property type="match status" value="1"/>
</dbReference>
<comment type="subcellular location">
    <subcellularLocation>
        <location evidence="9">Membrane</location>
        <topology evidence="9">Multi-pass membrane protein</topology>
    </subcellularLocation>
</comment>
<dbReference type="PROSITE" id="PS00501">
    <property type="entry name" value="SPASE_I_1"/>
    <property type="match status" value="1"/>
</dbReference>
<evidence type="ECO:0000256" key="2">
    <source>
        <dbReference type="ARBA" id="ARBA00009370"/>
    </source>
</evidence>
<feature type="active site" evidence="7">
    <location>
        <position position="194"/>
    </location>
</feature>
<feature type="transmembrane region" description="Helical" evidence="8">
    <location>
        <begin position="111"/>
        <end position="130"/>
    </location>
</feature>
<dbReference type="GO" id="GO:0006465">
    <property type="term" value="P:signal peptide processing"/>
    <property type="evidence" value="ECO:0007669"/>
    <property type="project" value="InterPro"/>
</dbReference>
<dbReference type="GO" id="GO:0009003">
    <property type="term" value="F:signal peptidase activity"/>
    <property type="evidence" value="ECO:0007669"/>
    <property type="project" value="UniProtKB-EC"/>
</dbReference>
<dbReference type="AlphaFoldDB" id="A0A1E7RFV6"/>
<evidence type="ECO:0000256" key="5">
    <source>
        <dbReference type="ARBA" id="ARBA00022670"/>
    </source>
</evidence>
<dbReference type="EMBL" id="MKKK01000001">
    <property type="protein sequence ID" value="OEY98035.1"/>
    <property type="molecule type" value="Genomic_DNA"/>
</dbReference>
<dbReference type="PRINTS" id="PR00727">
    <property type="entry name" value="LEADERPTASE"/>
</dbReference>
<evidence type="ECO:0000256" key="8">
    <source>
        <dbReference type="RuleBase" id="RU003993"/>
    </source>
</evidence>
<dbReference type="InterPro" id="IPR019533">
    <property type="entry name" value="Peptidase_S26"/>
</dbReference>
<dbReference type="GO" id="GO:0004252">
    <property type="term" value="F:serine-type endopeptidase activity"/>
    <property type="evidence" value="ECO:0007669"/>
    <property type="project" value="InterPro"/>
</dbReference>
<gene>
    <name evidence="11" type="ORF">BJI46_00445</name>
</gene>
<dbReference type="InterPro" id="IPR000223">
    <property type="entry name" value="Pept_S26A_signal_pept_1"/>
</dbReference>
<dbReference type="PANTHER" id="PTHR43390:SF1">
    <property type="entry name" value="CHLOROPLAST PROCESSING PEPTIDASE"/>
    <property type="match status" value="1"/>
</dbReference>
<evidence type="ECO:0000313" key="11">
    <source>
        <dbReference type="EMBL" id="OEY98035.1"/>
    </source>
</evidence>
<dbReference type="EC" id="3.4.21.89" evidence="3 8"/>
<proteinExistence type="inferred from homology"/>
<keyword evidence="8" id="KW-1133">Transmembrane helix</keyword>
<evidence type="ECO:0000256" key="7">
    <source>
        <dbReference type="PIRSR" id="PIRSR600223-1"/>
    </source>
</evidence>
<comment type="caution">
    <text evidence="11">The sequence shown here is derived from an EMBL/GenBank/DDBJ whole genome shotgun (WGS) entry which is preliminary data.</text>
</comment>
<keyword evidence="6 8" id="KW-0378">Hydrolase</keyword>
<name>A0A1E7RFV6_9GAMM</name>
<dbReference type="STRING" id="1262585.BJI46_00445"/>
<dbReference type="InterPro" id="IPR019757">
    <property type="entry name" value="Pept_S26A_signal_pept_1_Lys-AS"/>
</dbReference>
<evidence type="ECO:0000256" key="4">
    <source>
        <dbReference type="ARBA" id="ARBA00019232"/>
    </source>
</evidence>
<keyword evidence="8" id="KW-0472">Membrane</keyword>
<dbReference type="InterPro" id="IPR036286">
    <property type="entry name" value="LexA/Signal_pep-like_sf"/>
</dbReference>
<evidence type="ECO:0000259" key="10">
    <source>
        <dbReference type="Pfam" id="PF10502"/>
    </source>
</evidence>
<dbReference type="SUPFAM" id="SSF51306">
    <property type="entry name" value="LexA/Signal peptidase"/>
    <property type="match status" value="1"/>
</dbReference>
<dbReference type="PROSITE" id="PS00760">
    <property type="entry name" value="SPASE_I_2"/>
    <property type="match status" value="1"/>
</dbReference>
<dbReference type="NCBIfam" id="TIGR02227">
    <property type="entry name" value="sigpep_I_bact"/>
    <property type="match status" value="1"/>
</dbReference>
<evidence type="ECO:0000256" key="1">
    <source>
        <dbReference type="ARBA" id="ARBA00000677"/>
    </source>
</evidence>
<dbReference type="Proteomes" id="UP000185895">
    <property type="component" value="Unassembled WGS sequence"/>
</dbReference>
<feature type="domain" description="Peptidase S26" evidence="10">
    <location>
        <begin position="109"/>
        <end position="334"/>
    </location>
</feature>
<dbReference type="Pfam" id="PF10502">
    <property type="entry name" value="Peptidase_S26"/>
    <property type="match status" value="1"/>
</dbReference>
<keyword evidence="8" id="KW-0812">Transmembrane</keyword>